<dbReference type="SUPFAM" id="SSF69322">
    <property type="entry name" value="Tricorn protease domain 2"/>
    <property type="match status" value="1"/>
</dbReference>
<dbReference type="Pfam" id="PF07676">
    <property type="entry name" value="PD40"/>
    <property type="match status" value="2"/>
</dbReference>
<dbReference type="Gene3D" id="2.120.10.30">
    <property type="entry name" value="TolB, C-terminal domain"/>
    <property type="match status" value="1"/>
</dbReference>
<feature type="domain" description="SLH" evidence="2">
    <location>
        <begin position="2391"/>
        <end position="2454"/>
    </location>
</feature>
<dbReference type="Gene3D" id="2.60.40.3710">
    <property type="match status" value="1"/>
</dbReference>
<comment type="similarity">
    <text evidence="1">Belongs to the TolB family.</text>
</comment>
<dbReference type="InterPro" id="IPR036116">
    <property type="entry name" value="FN3_sf"/>
</dbReference>
<organism evidence="3 4">
    <name type="scientific">Paenibacillus ginsengarvi</name>
    <dbReference type="NCBI Taxonomy" id="400777"/>
    <lineage>
        <taxon>Bacteria</taxon>
        <taxon>Bacillati</taxon>
        <taxon>Bacillota</taxon>
        <taxon>Bacilli</taxon>
        <taxon>Bacillales</taxon>
        <taxon>Paenibacillaceae</taxon>
        <taxon>Paenibacillus</taxon>
    </lineage>
</organism>
<protein>
    <recommendedName>
        <fullName evidence="2">SLH domain-containing protein</fullName>
    </recommendedName>
</protein>
<dbReference type="OrthoDB" id="1813813at2"/>
<dbReference type="PANTHER" id="PTHR36842">
    <property type="entry name" value="PROTEIN TOLB HOMOLOG"/>
    <property type="match status" value="1"/>
</dbReference>
<dbReference type="Gene3D" id="2.60.40.10">
    <property type="entry name" value="Immunoglobulins"/>
    <property type="match status" value="1"/>
</dbReference>
<proteinExistence type="inferred from homology"/>
<dbReference type="PROSITE" id="PS51272">
    <property type="entry name" value="SLH"/>
    <property type="match status" value="3"/>
</dbReference>
<dbReference type="InterPro" id="IPR025883">
    <property type="entry name" value="Cadherin-like_domain"/>
</dbReference>
<dbReference type="InterPro" id="IPR003961">
    <property type="entry name" value="FN3_dom"/>
</dbReference>
<dbReference type="InterPro" id="IPR013783">
    <property type="entry name" value="Ig-like_fold"/>
</dbReference>
<evidence type="ECO:0000256" key="1">
    <source>
        <dbReference type="ARBA" id="ARBA00009820"/>
    </source>
</evidence>
<accession>A0A3B0CQ43</accession>
<dbReference type="InterPro" id="IPR001119">
    <property type="entry name" value="SLH_dom"/>
</dbReference>
<keyword evidence="4" id="KW-1185">Reference proteome</keyword>
<reference evidence="3 4" key="1">
    <citation type="journal article" date="2007" name="Int. J. Syst. Evol. Microbiol.">
        <title>Paenibacillus ginsengarvi sp. nov., isolated from soil from ginseng cultivation.</title>
        <authorList>
            <person name="Yoon M.H."/>
            <person name="Ten L.N."/>
            <person name="Im W.T."/>
        </authorList>
    </citation>
    <scope>NUCLEOTIDE SEQUENCE [LARGE SCALE GENOMIC DNA]</scope>
    <source>
        <strain evidence="3 4">KCTC 13059</strain>
    </source>
</reference>
<sequence length="2579" mass="277002">MGSCELLSRNGKRMWRKLTALLLAAVLTVPELGVVSAAESERGDPLGNLVANAVMNAVYGMKPARPKVAAIPAPPLSWNLLAKVDRGMIPTIYEPESQEVKLSANGQYIGFKRMLINTNPVSIQPIITVYDRVTGSMDDIQVPNAALTYDQILHFDMSADARYIAFSYSSEKVMDSKVRFYLFDRVTRNLTAITGEIETTGYEHSDRVSITGDGGYVVFDSSAKGLVADDQDNYRDVFLFSREEKKIVKRISTRAGMQDFDRDDSEAPSISADGRYVAFQSNANLTGGQEDGWGDSHIYVYDTLGSGPSFERITVGINGERANGASTLPSISADGLSIAFESDANNLVDGDENDLKDIFVYNRGIGSIVRVSVGPGGIPFTRDSVNPSISKDGRYVGFHLDHEWLNGDDEIPEEAYVADVAAQAAYKVTVQNAPYRVVGQSLSPAVGDGGKFVAYSSEYIDTYGSAGDLQFSGIFVASRGTAPAWPAGSKLEATNRTDHSVTLGWQNASDASGILGYRVYKEGQVIGYVPFAGGGGYTFTATGLDPVTEPVFQVEAVNAEFNESFGGPTYKLGQGGENPGGGFRVSWDIDNMRIGLAMPGSKLTVTAFAEPNKQASAELAYSAWEGETSQETRKASLELKERPGSPGTYVGEWKLADGVSRLESLTVKLVDPLKPGEAKEKQADGLPLQVAGTIELGFTNRGDADLAGSILSAMSMQYGEQVALLTNSNAITIDGLYPGGNYTFVLRSRDYRHVWGMLEQVPVEAGKRKKVDMTIVRPAKIRFQVVDPTGMPASGVRLELFGPEQKFIGSFYTGGDGWSGWGENLKAGETVVAKLDIGEMMMEPVPNQEVVLMPGTNEPVIRLKAPGEGILRGLVKAPNGQAVRNALVTSTQTYRGQQVVRKARTNLDGEYMLSLLKGEARIEAYETSYEYGTNGIITALVTEGQTTPLDIPVYQPSRGVVNLEVRLKYLEDTDFGEPVDMEQMGMLTKVESKFGWMTGYFHNAYQFQGSPGDQVSVCVTGTVPAYMTTCTDVTLDANANATAKLYLEEKGGRIQGKLASGDQGSLTGWLYKMENGNRKSSSTYIGENNVHSDGTFNINVPEPGTYVMELSRRVGEVRPVKYEYATVQFTLADKQILQLGQVGFSQRNVFANYSGNYFDVLNSRIAPGETVTFKVGYKNADAADAEDVSLLIDIPEGTTVVRDGTGRIVVSGVPQTGEAILDGQTLRIRIGLLAKKQSGTVSFQIKADPAFNQSSVRSSAHIRATIGGSQIEETIGTILLDAPLVTLEAPERVYQRKLTISGVAPKQSAVKVYDGGELLGSAAAAQNGYWTLQVELPDLGDPGMHALRAEVETNGLKLQSLTSYVSYDTKKPSLLEMAMAQAPDGKWITIDTKNGIANPLYTVVPGNPFQFELKFDKPDSIENAYVYLDGQAGEPVKAVRDGGVFRAFAPTNRGALGSVYVEFEAKPEPVQLDGKPRTMDELRASVPLAMRDFTVEVLSPFVLKDGKYSGTVKLTFPQMDNMTMTVTLQLEPNANYRATSEEVAQAEHSGVPMYNSSFELTETTDGFKTVSKGYMPMSVLFPQGMPAELKTSFGGVKVLDADPVFAAVVTESYVQFGPDGDKFGTFNSIKSQYDGMKGFAEKVNKITYNVQVGGMDCLAELPRTVKQAGKALVSLVGGEVAKFGLGVWTAAMGFTGGGAVAAAGTSAVIGAKIDNYVDEQINAIGTGYNQCLNEDVDPVKRKRYKIARPRWIYDPSGYIYEAVPENRLGGVKATVLYQNPDSKEWAVWDSRPYEQANPHDTDDYGKYGWDVPEGKWKVVWQKDGYVTQESAELDVPPPRTEVNAGLVSWEAPKVQTVTGVTYAGGSYVDIGFTKYVKVSDPALPSQAVTVTGADGRTIEGALAFVNPVDNPVDPYGADLARMVRFMPKAAISAGDRYTVKVNPNYFQSYSGVWMNEGYEGTFAVGVRDDRGPLAVSASAEAGGRIVRLMFDENVSAAVDVSKMLWNGSGDLIDSAVRSAYKEQAGTILITLTEPMEDRGTITVLPGAVFDAAGNGAAEASLSVTNAVLSGEARLQSLRVEEGTLSPTFNPDTLAYSVSVPLTAGQVQITAETADSRALLFIDGVQSVSGKSKTVNIPNQGDIAVRVMAEDGKTVRGYSIQVKRTTEGSNPGGYSGGGYTPTEPALTKTESFAGGNGGSGLRVTLQSDAIAKALQTSADGKKQLIVEVTEAGDEYVLQLPTNVQEKLKSSKATVVFKTKTLQASIPWELFEAGSVPPGASVSLGFGAASASEEKSAYEEAARQSGNGLKPVGHAIRVWLETLGGRETAGLVGSPSHPIIVELPAGVVPDRQEAVYVWGGANAGWKYVWSQRNASGGKTSFEVLSSGTYAVMAYTNPFADIAGHWGAADISWMGQRLLVNGAASGAFMPDQTVTRAEFAAMLVRALGLEASSAGGGRSFEDVGEAAWFSGYVKAAAKAGLVDGVSLERFEPNAHLTREQMTVMMWRAYVHLHKSKGKDANYSLLQKFADRSSISVWAAEAVALSVESGLIFGSAPDSFDPLGDATRAQAAAMMKRLLQTDK</sequence>
<dbReference type="SUPFAM" id="SSF49452">
    <property type="entry name" value="Starch-binding domain-like"/>
    <property type="match status" value="1"/>
</dbReference>
<dbReference type="SUPFAM" id="SSF49265">
    <property type="entry name" value="Fibronectin type III"/>
    <property type="match status" value="1"/>
</dbReference>
<name>A0A3B0CQ43_9BACL</name>
<gene>
    <name evidence="3" type="ORF">D7M11_07300</name>
</gene>
<feature type="domain" description="SLH" evidence="2">
    <location>
        <begin position="2456"/>
        <end position="2516"/>
    </location>
</feature>
<evidence type="ECO:0000313" key="3">
    <source>
        <dbReference type="EMBL" id="RKN85696.1"/>
    </source>
</evidence>
<dbReference type="InterPro" id="IPR011659">
    <property type="entry name" value="WD40"/>
</dbReference>
<dbReference type="Pfam" id="PF00395">
    <property type="entry name" value="SLH"/>
    <property type="match status" value="3"/>
</dbReference>
<evidence type="ECO:0000259" key="2">
    <source>
        <dbReference type="PROSITE" id="PS51272"/>
    </source>
</evidence>
<dbReference type="InterPro" id="IPR013784">
    <property type="entry name" value="Carb-bd-like_fold"/>
</dbReference>
<dbReference type="Proteomes" id="UP000282311">
    <property type="component" value="Unassembled WGS sequence"/>
</dbReference>
<dbReference type="CDD" id="cd00063">
    <property type="entry name" value="FN3"/>
    <property type="match status" value="1"/>
</dbReference>
<dbReference type="Gene3D" id="2.60.40.1120">
    <property type="entry name" value="Carboxypeptidase-like, regulatory domain"/>
    <property type="match status" value="1"/>
</dbReference>
<feature type="domain" description="SLH" evidence="2">
    <location>
        <begin position="2522"/>
        <end position="2579"/>
    </location>
</feature>
<dbReference type="SMART" id="SM00060">
    <property type="entry name" value="FN3"/>
    <property type="match status" value="1"/>
</dbReference>
<dbReference type="Pfam" id="PF12733">
    <property type="entry name" value="Cadherin-like"/>
    <property type="match status" value="1"/>
</dbReference>
<dbReference type="InterPro" id="IPR011042">
    <property type="entry name" value="6-blade_b-propeller_TolB-like"/>
</dbReference>
<dbReference type="PANTHER" id="PTHR36842:SF1">
    <property type="entry name" value="PROTEIN TOLB"/>
    <property type="match status" value="1"/>
</dbReference>
<evidence type="ECO:0000313" key="4">
    <source>
        <dbReference type="Proteomes" id="UP000282311"/>
    </source>
</evidence>
<comment type="caution">
    <text evidence="3">The sequence shown here is derived from an EMBL/GenBank/DDBJ whole genome shotgun (WGS) entry which is preliminary data.</text>
</comment>
<dbReference type="GO" id="GO:0030246">
    <property type="term" value="F:carbohydrate binding"/>
    <property type="evidence" value="ECO:0007669"/>
    <property type="project" value="InterPro"/>
</dbReference>
<dbReference type="EMBL" id="RBAH01000004">
    <property type="protein sequence ID" value="RKN85696.1"/>
    <property type="molecule type" value="Genomic_DNA"/>
</dbReference>